<dbReference type="Proteomes" id="UP001056708">
    <property type="component" value="Chromosome"/>
</dbReference>
<dbReference type="EMBL" id="CP098611">
    <property type="protein sequence ID" value="USR89683.1"/>
    <property type="molecule type" value="Genomic_DNA"/>
</dbReference>
<evidence type="ECO:0000256" key="2">
    <source>
        <dbReference type="SAM" id="Phobius"/>
    </source>
</evidence>
<keyword evidence="4" id="KW-1185">Reference proteome</keyword>
<dbReference type="Pfam" id="PF11998">
    <property type="entry name" value="DUF3493"/>
    <property type="match status" value="1"/>
</dbReference>
<dbReference type="RefSeq" id="WP_252660651.1">
    <property type="nucleotide sequence ID" value="NZ_CP098611.1"/>
</dbReference>
<gene>
    <name evidence="3" type="ORF">NEA10_12420</name>
</gene>
<feature type="transmembrane region" description="Helical" evidence="2">
    <location>
        <begin position="71"/>
        <end position="88"/>
    </location>
</feature>
<accession>A0ABY5AKH6</accession>
<evidence type="ECO:0000313" key="4">
    <source>
        <dbReference type="Proteomes" id="UP001056708"/>
    </source>
</evidence>
<evidence type="ECO:0000313" key="3">
    <source>
        <dbReference type="EMBL" id="USR89683.1"/>
    </source>
</evidence>
<keyword evidence="2" id="KW-1133">Transmembrane helix</keyword>
<protein>
    <submittedName>
        <fullName evidence="3">DUF3493 domain-containing protein</fullName>
    </submittedName>
</protein>
<name>A0ABY5AKH6_9CYAN</name>
<feature type="compositionally biased region" description="Polar residues" evidence="1">
    <location>
        <begin position="1"/>
        <end position="18"/>
    </location>
</feature>
<feature type="region of interest" description="Disordered" evidence="1">
    <location>
        <begin position="1"/>
        <end position="21"/>
    </location>
</feature>
<keyword evidence="2" id="KW-0472">Membrane</keyword>
<proteinExistence type="predicted"/>
<reference evidence="3" key="1">
    <citation type="submission" date="2022-06" db="EMBL/GenBank/DDBJ databases">
        <title>Genome sequence of Phormidium yuhuli AB48 isolated from an industrial photobioreactor environment.</title>
        <authorList>
            <person name="Qiu Y."/>
            <person name="Noonan A.J.C."/>
            <person name="Dofher K."/>
            <person name="Koch M."/>
            <person name="Kieft B."/>
            <person name="Lin X."/>
            <person name="Ziels R.M."/>
            <person name="Hallam S.J."/>
        </authorList>
    </citation>
    <scope>NUCLEOTIDE SEQUENCE</scope>
    <source>
        <strain evidence="3">AB48</strain>
    </source>
</reference>
<organism evidence="3 4">
    <name type="scientific">Phormidium yuhuli AB48</name>
    <dbReference type="NCBI Taxonomy" id="2940671"/>
    <lineage>
        <taxon>Bacteria</taxon>
        <taxon>Bacillati</taxon>
        <taxon>Cyanobacteriota</taxon>
        <taxon>Cyanophyceae</taxon>
        <taxon>Oscillatoriophycideae</taxon>
        <taxon>Oscillatoriales</taxon>
        <taxon>Oscillatoriaceae</taxon>
        <taxon>Phormidium</taxon>
        <taxon>Phormidium yuhuli</taxon>
    </lineage>
</organism>
<keyword evidence="2" id="KW-0812">Transmembrane</keyword>
<feature type="transmembrane region" description="Helical" evidence="2">
    <location>
        <begin position="40"/>
        <end position="59"/>
    </location>
</feature>
<dbReference type="InterPro" id="IPR021883">
    <property type="entry name" value="LPA1-like"/>
</dbReference>
<sequence length="93" mass="10405">MNDQTPRPYSSRPKSAQGLSEEKYQRLVAEAKAPYRGFRLFIYVSLGASGLLGAFVFMARVAAGQNLSSDLPNLALQLGVVALMVWLFRRERR</sequence>
<evidence type="ECO:0000256" key="1">
    <source>
        <dbReference type="SAM" id="MobiDB-lite"/>
    </source>
</evidence>